<dbReference type="EMBL" id="OY731401">
    <property type="protein sequence ID" value="CAJ1952974.1"/>
    <property type="molecule type" value="Genomic_DNA"/>
</dbReference>
<dbReference type="SMART" id="SM00369">
    <property type="entry name" value="LRR_TYP"/>
    <property type="match status" value="8"/>
</dbReference>
<dbReference type="FunFam" id="3.80.10.10:FF:000111">
    <property type="entry name" value="LRR receptor-like serine/threonine-protein kinase ERECTA"/>
    <property type="match status" value="1"/>
</dbReference>
<dbReference type="PANTHER" id="PTHR48063:SF98">
    <property type="entry name" value="LRR RECEPTOR-LIKE SERINE_THREONINE-PROTEIN KINASE FLS2"/>
    <property type="match status" value="1"/>
</dbReference>
<evidence type="ECO:0000256" key="19">
    <source>
        <dbReference type="SAM" id="Phobius"/>
    </source>
</evidence>
<dbReference type="Pfam" id="PF08263">
    <property type="entry name" value="LRRNT_2"/>
    <property type="match status" value="1"/>
</dbReference>
<keyword evidence="10" id="KW-0732">Signal</keyword>
<evidence type="ECO:0000256" key="7">
    <source>
        <dbReference type="ARBA" id="ARBA00022525"/>
    </source>
</evidence>
<keyword evidence="13 19" id="KW-1133">Transmembrane helix</keyword>
<dbReference type="FunFam" id="3.80.10.10:FF:000095">
    <property type="entry name" value="LRR receptor-like serine/threonine-protein kinase GSO1"/>
    <property type="match status" value="1"/>
</dbReference>
<keyword evidence="14 19" id="KW-0472">Membrane</keyword>
<keyword evidence="23" id="KW-1185">Reference proteome</keyword>
<dbReference type="InterPro" id="IPR055414">
    <property type="entry name" value="LRR_R13L4/SHOC2-like"/>
</dbReference>
<dbReference type="GO" id="GO:0009653">
    <property type="term" value="P:anatomical structure morphogenesis"/>
    <property type="evidence" value="ECO:0007669"/>
    <property type="project" value="UniProtKB-ARBA"/>
</dbReference>
<dbReference type="InterPro" id="IPR032675">
    <property type="entry name" value="LRR_dom_sf"/>
</dbReference>
<comment type="subcellular location">
    <subcellularLocation>
        <location evidence="3">Cell membrane</location>
        <topology evidence="3">Single-pass type I membrane protein</topology>
    </subcellularLocation>
    <subcellularLocation>
        <location evidence="1">Membrane</location>
        <topology evidence="1">Peripheral membrane protein</topology>
    </subcellularLocation>
    <subcellularLocation>
        <location evidence="2">Secreted</location>
        <location evidence="2">Cell wall</location>
    </subcellularLocation>
</comment>
<evidence type="ECO:0000256" key="2">
    <source>
        <dbReference type="ARBA" id="ARBA00004191"/>
    </source>
</evidence>
<evidence type="ECO:0000256" key="14">
    <source>
        <dbReference type="ARBA" id="ARBA00023136"/>
    </source>
</evidence>
<feature type="transmembrane region" description="Helical" evidence="19">
    <location>
        <begin position="965"/>
        <end position="986"/>
    </location>
</feature>
<evidence type="ECO:0000256" key="18">
    <source>
        <dbReference type="ARBA" id="ARBA00038043"/>
    </source>
</evidence>
<accession>A0AA86SGW7</accession>
<dbReference type="GO" id="GO:0005886">
    <property type="term" value="C:plasma membrane"/>
    <property type="evidence" value="ECO:0007669"/>
    <property type="project" value="UniProtKB-SubCell"/>
</dbReference>
<evidence type="ECO:0000256" key="17">
    <source>
        <dbReference type="ARBA" id="ARBA00023180"/>
    </source>
</evidence>
<keyword evidence="6" id="KW-0134">Cell wall</keyword>
<evidence type="ECO:0000256" key="12">
    <source>
        <dbReference type="ARBA" id="ARBA00022821"/>
    </source>
</evidence>
<evidence type="ECO:0000256" key="4">
    <source>
        <dbReference type="ARBA" id="ARBA00009592"/>
    </source>
</evidence>
<dbReference type="FunFam" id="3.80.10.10:FF:000400">
    <property type="entry name" value="Nuclear pore complex protein NUP107"/>
    <property type="match status" value="1"/>
</dbReference>
<keyword evidence="8" id="KW-0433">Leucine-rich repeat</keyword>
<organism evidence="22 23">
    <name type="scientific">Sphenostylis stenocarpa</name>
    <dbReference type="NCBI Taxonomy" id="92480"/>
    <lineage>
        <taxon>Eukaryota</taxon>
        <taxon>Viridiplantae</taxon>
        <taxon>Streptophyta</taxon>
        <taxon>Embryophyta</taxon>
        <taxon>Tracheophyta</taxon>
        <taxon>Spermatophyta</taxon>
        <taxon>Magnoliopsida</taxon>
        <taxon>eudicotyledons</taxon>
        <taxon>Gunneridae</taxon>
        <taxon>Pentapetalae</taxon>
        <taxon>rosids</taxon>
        <taxon>fabids</taxon>
        <taxon>Fabales</taxon>
        <taxon>Fabaceae</taxon>
        <taxon>Papilionoideae</taxon>
        <taxon>50 kb inversion clade</taxon>
        <taxon>NPAAA clade</taxon>
        <taxon>indigoferoid/millettioid clade</taxon>
        <taxon>Phaseoleae</taxon>
        <taxon>Sphenostylis</taxon>
    </lineage>
</organism>
<evidence type="ECO:0000313" key="23">
    <source>
        <dbReference type="Proteomes" id="UP001189624"/>
    </source>
</evidence>
<dbReference type="PANTHER" id="PTHR48063">
    <property type="entry name" value="LRR RECEPTOR-LIKE KINASE"/>
    <property type="match status" value="1"/>
</dbReference>
<reference evidence="22" key="1">
    <citation type="submission" date="2023-10" db="EMBL/GenBank/DDBJ databases">
        <authorList>
            <person name="Domelevo Entfellner J.-B."/>
        </authorList>
    </citation>
    <scope>NUCLEOTIDE SEQUENCE</scope>
</reference>
<evidence type="ECO:0000256" key="5">
    <source>
        <dbReference type="ARBA" id="ARBA00022475"/>
    </source>
</evidence>
<dbReference type="SUPFAM" id="SSF52047">
    <property type="entry name" value="RNI-like"/>
    <property type="match status" value="1"/>
</dbReference>
<dbReference type="PROSITE" id="PS51450">
    <property type="entry name" value="LRR"/>
    <property type="match status" value="1"/>
</dbReference>
<gene>
    <name evidence="22" type="ORF">AYBTSS11_LOCUS15581</name>
</gene>
<dbReference type="Gramene" id="rna-AYBTSS11_LOCUS15581">
    <property type="protein sequence ID" value="CAJ1952974.1"/>
    <property type="gene ID" value="gene-AYBTSS11_LOCUS15581"/>
</dbReference>
<name>A0AA86SGW7_9FABA</name>
<evidence type="ECO:0000256" key="11">
    <source>
        <dbReference type="ARBA" id="ARBA00022737"/>
    </source>
</evidence>
<evidence type="ECO:0000256" key="8">
    <source>
        <dbReference type="ARBA" id="ARBA00022614"/>
    </source>
</evidence>
<feature type="domain" description="Disease resistance R13L4/SHOC-2-like LRR" evidence="21">
    <location>
        <begin position="115"/>
        <end position="253"/>
    </location>
</feature>
<keyword evidence="9 19" id="KW-0812">Transmembrane</keyword>
<evidence type="ECO:0000259" key="20">
    <source>
        <dbReference type="Pfam" id="PF08263"/>
    </source>
</evidence>
<evidence type="ECO:0000256" key="13">
    <source>
        <dbReference type="ARBA" id="ARBA00022989"/>
    </source>
</evidence>
<dbReference type="InterPro" id="IPR013210">
    <property type="entry name" value="LRR_N_plant-typ"/>
</dbReference>
<keyword evidence="16" id="KW-0675">Receptor</keyword>
<keyword evidence="11" id="KW-0677">Repeat</keyword>
<sequence>MFMVCLVLQVVHGEEDIRCIPEEREALLQFKTALVLHSGMLSSWSTPHCCQWQGIRCSNLTAHILSLHIHGEVRYLIYGRYISGEIHKSLMELRELEYLNLSSNSFPDSHIPEFLGSLRNLRYLDLSSCHFGGKIPSQLGSLSHLKYLNLAWNSLEGSIPPQLGNLSHLQYLDLRYNSFEGNIPSQLGNLSNLQELYLGGYYHDDTLKIDDGGQWLSNLISLTHLYLRSISNLREMIAKLPNLRELSLVDCSLSDHFILSWRPFKLNFSTSLSVLHLSENSFTSPMIFQWVSNISSNLVELDFSFNLLEGSTSGHSHSWFQEIVKLPKLRELRLVGCSLSDHFILSWRPSKFNFSASLSVLDLSWNTFTSSMIFPWVSNITSELVELGLSYNNLNVNLLMIIHHLSGCARNSLKILRLDGNNISGTLIDLSIFSTLQVLDLSYNQLNGEIPKDIPFPPQLEVLDMQSNFLKGLLTDYHFINMSKLINLDLSDNSLALAFSHNWVPPFQLHYIGLRSCNLGPTFPKWLKTQNEFHDIDISNATISDIVPEWFWVKLQMLEYQIVFLNISYNNLGGVIPNFPQNNSYYSVSLGSNQLEGPIPIFLRNSFILDLSKNKFSDSNLFLCANGTIDTLHQLDLSNNQFSGQIPNCWNNFKSLAYLDLSDSKFSGKVPTSMGSLVGLQALFLRNNNLVGGIPSSLRNCTELVMLDMSKNKLSGPIPNWIGTNKELQILSLGGNQFYGSLPFQICCLINIHILDLSLNNLSGQIPKCITNLSSMAQSTSSIDNEYHRYFLNTSYLRVNRSYQLNALLMWKGLEQKFQNKGLSLLKSIDLSSNHFVDEIPLEIEKLSGLISLNLSRNNLSGKIPPNIGKLASLESLDLSRNQLDGLIPPTLTQIHGLSVLDLSHNRLRGEIPTSTQLQSFNSSSYEDNSNLCGAPLEKLCIEGGTTQEPKDEVDEEDSFFNNEFLMSMGLGFVVSFWMVFGSILFKRSWRHAYFQFLNNLADNIHIKIALLANYFKLTGNNLYALYVLILFS</sequence>
<dbReference type="Pfam" id="PF13855">
    <property type="entry name" value="LRR_8"/>
    <property type="match status" value="1"/>
</dbReference>
<evidence type="ECO:0000256" key="1">
    <source>
        <dbReference type="ARBA" id="ARBA00004170"/>
    </source>
</evidence>
<keyword evidence="12" id="KW-0611">Plant defense</keyword>
<evidence type="ECO:0000256" key="6">
    <source>
        <dbReference type="ARBA" id="ARBA00022512"/>
    </source>
</evidence>
<keyword evidence="7" id="KW-0964">Secreted</keyword>
<evidence type="ECO:0000313" key="22">
    <source>
        <dbReference type="EMBL" id="CAJ1952974.1"/>
    </source>
</evidence>
<evidence type="ECO:0000256" key="10">
    <source>
        <dbReference type="ARBA" id="ARBA00022729"/>
    </source>
</evidence>
<dbReference type="InterPro" id="IPR046956">
    <property type="entry name" value="RLP23-like"/>
</dbReference>
<dbReference type="SUPFAM" id="SSF52058">
    <property type="entry name" value="L domain-like"/>
    <property type="match status" value="2"/>
</dbReference>
<dbReference type="GO" id="GO:0006952">
    <property type="term" value="P:defense response"/>
    <property type="evidence" value="ECO:0007669"/>
    <property type="project" value="UniProtKB-KW"/>
</dbReference>
<dbReference type="InterPro" id="IPR003591">
    <property type="entry name" value="Leu-rich_rpt_typical-subtyp"/>
</dbReference>
<dbReference type="InterPro" id="IPR001611">
    <property type="entry name" value="Leu-rich_rpt"/>
</dbReference>
<comment type="similarity">
    <text evidence="4">Belongs to the RLP family.</text>
</comment>
<evidence type="ECO:0000256" key="15">
    <source>
        <dbReference type="ARBA" id="ARBA00023157"/>
    </source>
</evidence>
<evidence type="ECO:0000256" key="16">
    <source>
        <dbReference type="ARBA" id="ARBA00023170"/>
    </source>
</evidence>
<dbReference type="Gene3D" id="3.80.10.10">
    <property type="entry name" value="Ribonuclease Inhibitor"/>
    <property type="match status" value="4"/>
</dbReference>
<evidence type="ECO:0000259" key="21">
    <source>
        <dbReference type="Pfam" id="PF23598"/>
    </source>
</evidence>
<dbReference type="Pfam" id="PF23598">
    <property type="entry name" value="LRR_14"/>
    <property type="match status" value="1"/>
</dbReference>
<keyword evidence="17" id="KW-0325">Glycoprotein</keyword>
<keyword evidence="15" id="KW-1015">Disulfide bond</keyword>
<evidence type="ECO:0000256" key="9">
    <source>
        <dbReference type="ARBA" id="ARBA00022692"/>
    </source>
</evidence>
<dbReference type="Pfam" id="PF00560">
    <property type="entry name" value="LRR_1"/>
    <property type="match status" value="6"/>
</dbReference>
<dbReference type="Proteomes" id="UP001189624">
    <property type="component" value="Chromosome 4"/>
</dbReference>
<dbReference type="AlphaFoldDB" id="A0AA86SGW7"/>
<dbReference type="GO" id="GO:0099402">
    <property type="term" value="P:plant organ development"/>
    <property type="evidence" value="ECO:0007669"/>
    <property type="project" value="UniProtKB-ARBA"/>
</dbReference>
<protein>
    <submittedName>
        <fullName evidence="22">Uncharacterized protein</fullName>
    </submittedName>
</protein>
<feature type="domain" description="Leucine-rich repeat-containing N-terminal plant-type" evidence="20">
    <location>
        <begin position="21"/>
        <end position="58"/>
    </location>
</feature>
<proteinExistence type="inferred from homology"/>
<keyword evidence="5" id="KW-1003">Cell membrane</keyword>
<comment type="similarity">
    <text evidence="18">Belongs to the polygalacturonase-inhibiting protein family.</text>
</comment>
<evidence type="ECO:0000256" key="3">
    <source>
        <dbReference type="ARBA" id="ARBA00004251"/>
    </source>
</evidence>
<dbReference type="PRINTS" id="PR00019">
    <property type="entry name" value="LEURICHRPT"/>
</dbReference>